<keyword evidence="1" id="KW-1133">Transmembrane helix</keyword>
<reference evidence="2 3" key="1">
    <citation type="journal article" date="2019" name="Nat. Med.">
        <title>A library of human gut bacterial isolates paired with longitudinal multiomics data enables mechanistic microbiome research.</title>
        <authorList>
            <person name="Poyet M."/>
            <person name="Groussin M."/>
            <person name="Gibbons S.M."/>
            <person name="Avila-Pacheco J."/>
            <person name="Jiang X."/>
            <person name="Kearney S.M."/>
            <person name="Perrotta A.R."/>
            <person name="Berdy B."/>
            <person name="Zhao S."/>
            <person name="Lieberman T.D."/>
            <person name="Swanson P.K."/>
            <person name="Smith M."/>
            <person name="Roesemann S."/>
            <person name="Alexander J.E."/>
            <person name="Rich S.A."/>
            <person name="Livny J."/>
            <person name="Vlamakis H."/>
            <person name="Clish C."/>
            <person name="Bullock K."/>
            <person name="Deik A."/>
            <person name="Scott J."/>
            <person name="Pierce K.A."/>
            <person name="Xavier R.J."/>
            <person name="Alm E.J."/>
        </authorList>
    </citation>
    <scope>NUCLEOTIDE SEQUENCE [LARGE SCALE GENOMIC DNA]</scope>
    <source>
        <strain evidence="2 3">BIOML-A7</strain>
    </source>
</reference>
<name>A0A5M6A7L6_9BACE</name>
<dbReference type="Proteomes" id="UP000325055">
    <property type="component" value="Unassembled WGS sequence"/>
</dbReference>
<accession>A0A5M6A7L6</accession>
<keyword evidence="1" id="KW-0472">Membrane</keyword>
<evidence type="ECO:0008006" key="4">
    <source>
        <dbReference type="Google" id="ProtNLM"/>
    </source>
</evidence>
<evidence type="ECO:0000256" key="1">
    <source>
        <dbReference type="SAM" id="Phobius"/>
    </source>
</evidence>
<feature type="transmembrane region" description="Helical" evidence="1">
    <location>
        <begin position="60"/>
        <end position="80"/>
    </location>
</feature>
<sequence>MNCYIHLDKPAVATCHECGMGLCRDCVDNSAYTIDNHPLCHDCNLKQASADLADAKSKKIWSLVKFIFGSSFLLLGISIYSSTGDIMNAWIYAGIAGIPAAFRSTRDSKREQVRKGVRDALTTDMMDSVSNTFIDLLVRIAAIIILAPITAAFAAIKNLFIFISSFGKVKNAQLAYDYLSSGQDIAEDVTPVGVSDSVVPQIAPTTTPDIPQQTILESGNLSSAGVPQSPVSYIPQGASAAVMPKKTNTGLLVGIVLGGLLLAGGIMGYFLWYVPYAKDRDALRTYVLADNVFLRSSPMAGVEYNILEKIPYGSELITYNKNAEWASVKVNGIEGYMASPYLLTQADFNLLNGVWGDTDSRMCISSSKCRLAILDFYKDNQLASGSTGWQIYTKNKGQKPNTVFYPRLYDKSSKFTDFVFVTKNNASGERVVVCYSFDNETETPVFRFKSAAPSEGYIKNATVSYGKIKISFDNYETVEIPLY</sequence>
<keyword evidence="1" id="KW-0812">Transmembrane</keyword>
<protein>
    <recommendedName>
        <fullName evidence="4">SH3 domain-containing protein</fullName>
    </recommendedName>
</protein>
<feature type="transmembrane region" description="Helical" evidence="1">
    <location>
        <begin position="251"/>
        <end position="274"/>
    </location>
</feature>
<proteinExistence type="predicted"/>
<dbReference type="RefSeq" id="WP_149950216.1">
    <property type="nucleotide sequence ID" value="NZ_RCXI01000017.1"/>
</dbReference>
<evidence type="ECO:0000313" key="2">
    <source>
        <dbReference type="EMBL" id="KAA5406247.1"/>
    </source>
</evidence>
<dbReference type="AlphaFoldDB" id="A0A5M6A7L6"/>
<organism evidence="2 3">
    <name type="scientific">Bacteroides cellulosilyticus</name>
    <dbReference type="NCBI Taxonomy" id="246787"/>
    <lineage>
        <taxon>Bacteria</taxon>
        <taxon>Pseudomonadati</taxon>
        <taxon>Bacteroidota</taxon>
        <taxon>Bacteroidia</taxon>
        <taxon>Bacteroidales</taxon>
        <taxon>Bacteroidaceae</taxon>
        <taxon>Bacteroides</taxon>
    </lineage>
</organism>
<dbReference type="Gene3D" id="2.30.30.40">
    <property type="entry name" value="SH3 Domains"/>
    <property type="match status" value="1"/>
</dbReference>
<gene>
    <name evidence="2" type="ORF">F2Y86_18470</name>
</gene>
<comment type="caution">
    <text evidence="2">The sequence shown here is derived from an EMBL/GenBank/DDBJ whole genome shotgun (WGS) entry which is preliminary data.</text>
</comment>
<evidence type="ECO:0000313" key="3">
    <source>
        <dbReference type="Proteomes" id="UP000325055"/>
    </source>
</evidence>
<feature type="transmembrane region" description="Helical" evidence="1">
    <location>
        <begin position="136"/>
        <end position="156"/>
    </location>
</feature>
<dbReference type="EMBL" id="VVYW01000016">
    <property type="protein sequence ID" value="KAA5406247.1"/>
    <property type="molecule type" value="Genomic_DNA"/>
</dbReference>